<dbReference type="GO" id="GO:0006890">
    <property type="term" value="P:retrograde vesicle-mediated transport, Golgi to endoplasmic reticulum"/>
    <property type="evidence" value="ECO:0007669"/>
    <property type="project" value="TreeGrafter"/>
</dbReference>
<dbReference type="GO" id="GO:0006888">
    <property type="term" value="P:endoplasmic reticulum to Golgi vesicle-mediated transport"/>
    <property type="evidence" value="ECO:0007669"/>
    <property type="project" value="TreeGrafter"/>
</dbReference>
<feature type="transmembrane region" description="Helical" evidence="5">
    <location>
        <begin position="290"/>
        <end position="309"/>
    </location>
</feature>
<comment type="subcellular location">
    <subcellularLocation>
        <location evidence="1">Membrane</location>
    </subcellularLocation>
</comment>
<dbReference type="Pfam" id="PF07970">
    <property type="entry name" value="COPIIcoated_ERV"/>
    <property type="match status" value="1"/>
</dbReference>
<comment type="caution">
    <text evidence="8">The sequence shown here is derived from an EMBL/GenBank/DDBJ whole genome shotgun (WGS) entry which is preliminary data.</text>
</comment>
<dbReference type="GO" id="GO:0030134">
    <property type="term" value="C:COPII-coated ER to Golgi transport vesicle"/>
    <property type="evidence" value="ECO:0007669"/>
    <property type="project" value="TreeGrafter"/>
</dbReference>
<name>A0A8H7EJY0_9FUNG</name>
<feature type="domain" description="Endoplasmic reticulum vesicle transporter C-terminal" evidence="6">
    <location>
        <begin position="147"/>
        <end position="306"/>
    </location>
</feature>
<keyword evidence="2 5" id="KW-0812">Transmembrane</keyword>
<organism evidence="8 9">
    <name type="scientific">Apophysomyces ossiformis</name>
    <dbReference type="NCBI Taxonomy" id="679940"/>
    <lineage>
        <taxon>Eukaryota</taxon>
        <taxon>Fungi</taxon>
        <taxon>Fungi incertae sedis</taxon>
        <taxon>Mucoromycota</taxon>
        <taxon>Mucoromycotina</taxon>
        <taxon>Mucoromycetes</taxon>
        <taxon>Mucorales</taxon>
        <taxon>Mucorineae</taxon>
        <taxon>Mucoraceae</taxon>
        <taxon>Apophysomyces</taxon>
    </lineage>
</organism>
<evidence type="ECO:0000313" key="8">
    <source>
        <dbReference type="EMBL" id="KAF7720840.1"/>
    </source>
</evidence>
<proteinExistence type="predicted"/>
<dbReference type="GO" id="GO:0005789">
    <property type="term" value="C:endoplasmic reticulum membrane"/>
    <property type="evidence" value="ECO:0007669"/>
    <property type="project" value="TreeGrafter"/>
</dbReference>
<dbReference type="InterPro" id="IPR039542">
    <property type="entry name" value="Erv_N"/>
</dbReference>
<keyword evidence="3 5" id="KW-1133">Transmembrane helix</keyword>
<reference evidence="8" key="1">
    <citation type="submission" date="2020-01" db="EMBL/GenBank/DDBJ databases">
        <title>Genome Sequencing of Three Apophysomyces-Like Fungal Strains Confirms a Novel Fungal Genus in the Mucoromycota with divergent Burkholderia-like Endosymbiotic Bacteria.</title>
        <authorList>
            <person name="Stajich J.E."/>
            <person name="Macias A.M."/>
            <person name="Carter-House D."/>
            <person name="Lovett B."/>
            <person name="Kasson L.R."/>
            <person name="Berry K."/>
            <person name="Grigoriev I."/>
            <person name="Chang Y."/>
            <person name="Spatafora J."/>
            <person name="Kasson M.T."/>
        </authorList>
    </citation>
    <scope>NUCLEOTIDE SEQUENCE</scope>
    <source>
        <strain evidence="8">NRRL A-21654</strain>
    </source>
</reference>
<dbReference type="EMBL" id="JABAYA010000350">
    <property type="protein sequence ID" value="KAF7720840.1"/>
    <property type="molecule type" value="Genomic_DNA"/>
</dbReference>
<evidence type="ECO:0000256" key="4">
    <source>
        <dbReference type="ARBA" id="ARBA00023136"/>
    </source>
</evidence>
<dbReference type="InterPro" id="IPR045888">
    <property type="entry name" value="Erv"/>
</dbReference>
<dbReference type="Proteomes" id="UP000605846">
    <property type="component" value="Unassembled WGS sequence"/>
</dbReference>
<dbReference type="InterPro" id="IPR012936">
    <property type="entry name" value="Erv_C"/>
</dbReference>
<gene>
    <name evidence="8" type="ORF">EC973_005983</name>
</gene>
<protein>
    <recommendedName>
        <fullName evidence="10">DUF1692-domain-containing protein</fullName>
    </recommendedName>
</protein>
<evidence type="ECO:0000256" key="5">
    <source>
        <dbReference type="SAM" id="Phobius"/>
    </source>
</evidence>
<feature type="domain" description="Endoplasmic reticulum vesicle transporter N-terminal" evidence="7">
    <location>
        <begin position="10"/>
        <end position="97"/>
    </location>
</feature>
<evidence type="ECO:0000259" key="6">
    <source>
        <dbReference type="Pfam" id="PF07970"/>
    </source>
</evidence>
<evidence type="ECO:0000256" key="1">
    <source>
        <dbReference type="ARBA" id="ARBA00004370"/>
    </source>
</evidence>
<dbReference type="OrthoDB" id="5541786at2759"/>
<dbReference type="GO" id="GO:0000139">
    <property type="term" value="C:Golgi membrane"/>
    <property type="evidence" value="ECO:0007669"/>
    <property type="project" value="TreeGrafter"/>
</dbReference>
<evidence type="ECO:0000256" key="3">
    <source>
        <dbReference type="ARBA" id="ARBA00022989"/>
    </source>
</evidence>
<dbReference type="PANTHER" id="PTHR10984:SF81">
    <property type="entry name" value="ER-DERIVED VESICLES PROTEIN ERV41"/>
    <property type="match status" value="1"/>
</dbReference>
<dbReference type="PANTHER" id="PTHR10984">
    <property type="entry name" value="ENDOPLASMIC RETICULUM-GOLGI INTERMEDIATE COMPARTMENT PROTEIN"/>
    <property type="match status" value="1"/>
</dbReference>
<dbReference type="Pfam" id="PF13850">
    <property type="entry name" value="ERGIC_N"/>
    <property type="match status" value="1"/>
</dbReference>
<evidence type="ECO:0000256" key="2">
    <source>
        <dbReference type="ARBA" id="ARBA00022692"/>
    </source>
</evidence>
<evidence type="ECO:0000259" key="7">
    <source>
        <dbReference type="Pfam" id="PF13850"/>
    </source>
</evidence>
<evidence type="ECO:0000313" key="9">
    <source>
        <dbReference type="Proteomes" id="UP000605846"/>
    </source>
</evidence>
<evidence type="ECO:0008006" key="10">
    <source>
        <dbReference type="Google" id="ProtNLM"/>
    </source>
</evidence>
<feature type="transmembrane region" description="Helical" evidence="5">
    <location>
        <begin position="30"/>
        <end position="49"/>
    </location>
</feature>
<dbReference type="AlphaFoldDB" id="A0A8H7EJY0"/>
<keyword evidence="9" id="KW-1185">Reference proteome</keyword>
<keyword evidence="4 5" id="KW-0472">Membrane</keyword>
<sequence>MASEQWAQKLAAFDAFPKVEVDNQARSEKGGILTVLLACFLALLTLSEFSEYRKLQTNHHFLIDPTIETTIPINMDLTVAMPCPALLVHVYDVTGQRVQVTGDLKLVPAEFSIGTAGKHGSITNPSYIQAIVKAATGKQYDEAVAADMGACRIYGSINANKVAANLHITSVGHGYHSHTHTDHALLNFTHRIDDFSFGQLYRGLVNPLDNSVEIAESHFEIFQYLISVVPTTYTDYKKNILLTNQYAVTDSRKSIDENNAGGFVPGIFFKYDIEPISVHISENRASFTHFLVRLCGIIGGSVVTVGFVYRTLKFLMTGGKEDPQLYAPTHNIMKSV</sequence>
<accession>A0A8H7EJY0</accession>